<proteinExistence type="predicted"/>
<sequence length="451" mass="47829">MTDTPHLGLPLIAASQSQKHVTHNQAIVVLDAIVMLSVVDSTHTAPPASPSEGDRYKVASGATGAWTAWDLNIALYTSGQWVKLVPKKGWLCFDEATGALTVWTGSSWTDLAAAGGYLTIAAAGNGTLARLGILTAADNTNRLAVKSDAVLLSHDDVTPGSGDMRVALNKSAAGNDAGFVFQQGFSTRALFGLLGDNDFVIKVSPDGSAFYTAISIDRNTGHVGLGGATADANNALLVKGTAFLFDRETDDVRFTFNKAAAGDDVALTFQTNYSARALFGLLGDDDFTVKVSPDGSNYFTGFTVDRATGQLRLPLASKFSAYTNFDNYIAANTWTKVQFNNADSNDQNAFSGANNNFTAPFAGLYAFGFSFRFKANATVPTKVIAAFYKNGTELGRGRAVSGAPVDDVTTYNLSVLTPLAANDVIDVRVHFATNDGYIEADQSHFWGHYVP</sequence>
<evidence type="ECO:0008006" key="3">
    <source>
        <dbReference type="Google" id="ProtNLM"/>
    </source>
</evidence>
<comment type="caution">
    <text evidence="1">The sequence shown here is derived from an EMBL/GenBank/DDBJ whole genome shotgun (WGS) entry which is preliminary data.</text>
</comment>
<organism evidence="1 2">
    <name type="scientific">Chelatococcus sambhunathii</name>
    <dbReference type="NCBI Taxonomy" id="363953"/>
    <lineage>
        <taxon>Bacteria</taxon>
        <taxon>Pseudomonadati</taxon>
        <taxon>Pseudomonadota</taxon>
        <taxon>Alphaproteobacteria</taxon>
        <taxon>Hyphomicrobiales</taxon>
        <taxon>Chelatococcaceae</taxon>
        <taxon>Chelatococcus</taxon>
    </lineage>
</organism>
<evidence type="ECO:0000313" key="2">
    <source>
        <dbReference type="Proteomes" id="UP000182178"/>
    </source>
</evidence>
<protein>
    <recommendedName>
        <fullName evidence="3">C1q domain</fullName>
    </recommendedName>
</protein>
<dbReference type="Pfam" id="PF10983">
    <property type="entry name" value="DUF2793"/>
    <property type="match status" value="1"/>
</dbReference>
<evidence type="ECO:0000313" key="1">
    <source>
        <dbReference type="EMBL" id="CUA90594.1"/>
    </source>
</evidence>
<gene>
    <name evidence="1" type="ORF">Ga0061061_11416</name>
</gene>
<dbReference type="Proteomes" id="UP000182178">
    <property type="component" value="Unassembled WGS sequence"/>
</dbReference>
<dbReference type="Gene3D" id="2.60.120.40">
    <property type="match status" value="1"/>
</dbReference>
<dbReference type="EMBL" id="CYHC01000014">
    <property type="protein sequence ID" value="CUA90594.1"/>
    <property type="molecule type" value="Genomic_DNA"/>
</dbReference>
<keyword evidence="2" id="KW-1185">Reference proteome</keyword>
<name>A0ABM9UG79_9HYPH</name>
<dbReference type="InterPro" id="IPR008983">
    <property type="entry name" value="Tumour_necrosis_fac-like_dom"/>
</dbReference>
<dbReference type="SUPFAM" id="SSF49842">
    <property type="entry name" value="TNF-like"/>
    <property type="match status" value="1"/>
</dbReference>
<accession>A0ABM9UG79</accession>
<dbReference type="InterPro" id="IPR021251">
    <property type="entry name" value="DUF2793"/>
</dbReference>
<dbReference type="RefSeq" id="WP_055460811.1">
    <property type="nucleotide sequence ID" value="NZ_CYHC01000014.1"/>
</dbReference>
<reference evidence="1 2" key="1">
    <citation type="submission" date="2015-08" db="EMBL/GenBank/DDBJ databases">
        <authorList>
            <person name="Varghese N."/>
        </authorList>
    </citation>
    <scope>NUCLEOTIDE SEQUENCE [LARGE SCALE GENOMIC DNA]</scope>
    <source>
        <strain evidence="1 2">DSM 18167</strain>
    </source>
</reference>